<keyword evidence="5" id="KW-0408">Iron</keyword>
<gene>
    <name evidence="8" type="ORF">S01H4_32068</name>
</gene>
<dbReference type="AlphaFoldDB" id="X1BMI6"/>
<evidence type="ECO:0000256" key="3">
    <source>
        <dbReference type="ARBA" id="ARBA00022691"/>
    </source>
</evidence>
<evidence type="ECO:0000256" key="4">
    <source>
        <dbReference type="ARBA" id="ARBA00022723"/>
    </source>
</evidence>
<dbReference type="GO" id="GO:0051539">
    <property type="term" value="F:4 iron, 4 sulfur cluster binding"/>
    <property type="evidence" value="ECO:0007669"/>
    <property type="project" value="UniProtKB-KW"/>
</dbReference>
<dbReference type="Pfam" id="PF23545">
    <property type="entry name" value="Zn_ribbon_HMPTM"/>
    <property type="match status" value="1"/>
</dbReference>
<keyword evidence="3" id="KW-0949">S-adenosyl-L-methionine</keyword>
<keyword evidence="4" id="KW-0479">Metal-binding</keyword>
<feature type="non-terminal residue" evidence="8">
    <location>
        <position position="135"/>
    </location>
</feature>
<evidence type="ECO:0000256" key="5">
    <source>
        <dbReference type="ARBA" id="ARBA00023004"/>
    </source>
</evidence>
<evidence type="ECO:0000259" key="7">
    <source>
        <dbReference type="Pfam" id="PF23545"/>
    </source>
</evidence>
<dbReference type="PANTHER" id="PTHR43306:SF1">
    <property type="entry name" value="7,8-DIHYDRO-6-HYDROXYMETHYLPTERIN DIMETHYLTRANSFERASE"/>
    <property type="match status" value="1"/>
</dbReference>
<dbReference type="PANTHER" id="PTHR43306">
    <property type="entry name" value="7,8-DIHYDRO-6-HYDROXYMETHYLPTERIN DIMETHYLTRANSFERASE"/>
    <property type="match status" value="1"/>
</dbReference>
<accession>X1BMI6</accession>
<dbReference type="InterPro" id="IPR034474">
    <property type="entry name" value="Methyltransferase_Class_D"/>
</dbReference>
<dbReference type="EMBL" id="BART01016714">
    <property type="protein sequence ID" value="GAG85288.1"/>
    <property type="molecule type" value="Genomic_DNA"/>
</dbReference>
<evidence type="ECO:0000256" key="1">
    <source>
        <dbReference type="ARBA" id="ARBA00001966"/>
    </source>
</evidence>
<comment type="cofactor">
    <cofactor evidence="1">
        <name>[4Fe-4S] cluster</name>
        <dbReference type="ChEBI" id="CHEBI:49883"/>
    </cofactor>
</comment>
<dbReference type="PROSITE" id="PS01305">
    <property type="entry name" value="MOAA_NIFB_PQQE"/>
    <property type="match status" value="1"/>
</dbReference>
<dbReference type="InterPro" id="IPR000385">
    <property type="entry name" value="MoaA_NifB_PqqE_Fe-S-bd_CS"/>
</dbReference>
<keyword evidence="6" id="KW-0411">Iron-sulfur</keyword>
<feature type="domain" description="HMPTM N-terminal zinc ribbon" evidence="7">
    <location>
        <begin position="14"/>
        <end position="58"/>
    </location>
</feature>
<dbReference type="InterPro" id="IPR056488">
    <property type="entry name" value="Zn_ribbon_HMPTM"/>
</dbReference>
<sequence>MYHLEGTDVLNEKYYRKTASVCPECLERIDAVVQEEDGKVFMVKNCPEHGDFKDIISSNAKYYKWTHFQKKDKNGNILWQFEKDGESNPADCASDDDRGCPYNCGLCSEHISTCALALIDLTNRCNFNCNFCYAN</sequence>
<evidence type="ECO:0000256" key="2">
    <source>
        <dbReference type="ARBA" id="ARBA00022485"/>
    </source>
</evidence>
<keyword evidence="2" id="KW-0004">4Fe-4S</keyword>
<dbReference type="GO" id="GO:0046872">
    <property type="term" value="F:metal ion binding"/>
    <property type="evidence" value="ECO:0007669"/>
    <property type="project" value="UniProtKB-KW"/>
</dbReference>
<dbReference type="GO" id="GO:0003824">
    <property type="term" value="F:catalytic activity"/>
    <property type="evidence" value="ECO:0007669"/>
    <property type="project" value="InterPro"/>
</dbReference>
<reference evidence="8" key="1">
    <citation type="journal article" date="2014" name="Front. Microbiol.">
        <title>High frequency of phylogenetically diverse reductive dehalogenase-homologous genes in deep subseafloor sedimentary metagenomes.</title>
        <authorList>
            <person name="Kawai M."/>
            <person name="Futagami T."/>
            <person name="Toyoda A."/>
            <person name="Takaki Y."/>
            <person name="Nishi S."/>
            <person name="Hori S."/>
            <person name="Arai W."/>
            <person name="Tsubouchi T."/>
            <person name="Morono Y."/>
            <person name="Uchiyama I."/>
            <person name="Ito T."/>
            <person name="Fujiyama A."/>
            <person name="Inagaki F."/>
            <person name="Takami H."/>
        </authorList>
    </citation>
    <scope>NUCLEOTIDE SEQUENCE</scope>
    <source>
        <strain evidence="8">Expedition CK06-06</strain>
    </source>
</reference>
<evidence type="ECO:0000256" key="6">
    <source>
        <dbReference type="ARBA" id="ARBA00023014"/>
    </source>
</evidence>
<evidence type="ECO:0000313" key="8">
    <source>
        <dbReference type="EMBL" id="GAG85288.1"/>
    </source>
</evidence>
<organism evidence="8">
    <name type="scientific">marine sediment metagenome</name>
    <dbReference type="NCBI Taxonomy" id="412755"/>
    <lineage>
        <taxon>unclassified sequences</taxon>
        <taxon>metagenomes</taxon>
        <taxon>ecological metagenomes</taxon>
    </lineage>
</organism>
<comment type="caution">
    <text evidence="8">The sequence shown here is derived from an EMBL/GenBank/DDBJ whole genome shotgun (WGS) entry which is preliminary data.</text>
</comment>
<proteinExistence type="predicted"/>
<protein>
    <recommendedName>
        <fullName evidence="7">HMPTM N-terminal zinc ribbon domain-containing protein</fullName>
    </recommendedName>
</protein>
<name>X1BMI6_9ZZZZ</name>